<reference evidence="1 2" key="1">
    <citation type="journal article" date="2021" name="BMC Genomics">
        <title>Datura genome reveals duplications of psychoactive alkaloid biosynthetic genes and high mutation rate following tissue culture.</title>
        <authorList>
            <person name="Rajewski A."/>
            <person name="Carter-House D."/>
            <person name="Stajich J."/>
            <person name="Litt A."/>
        </authorList>
    </citation>
    <scope>NUCLEOTIDE SEQUENCE [LARGE SCALE GENOMIC DNA]</scope>
    <source>
        <strain evidence="1">AR-01</strain>
    </source>
</reference>
<name>A0ABS8UZF5_DATST</name>
<organism evidence="1 2">
    <name type="scientific">Datura stramonium</name>
    <name type="common">Jimsonweed</name>
    <name type="synonym">Common thornapple</name>
    <dbReference type="NCBI Taxonomy" id="4076"/>
    <lineage>
        <taxon>Eukaryota</taxon>
        <taxon>Viridiplantae</taxon>
        <taxon>Streptophyta</taxon>
        <taxon>Embryophyta</taxon>
        <taxon>Tracheophyta</taxon>
        <taxon>Spermatophyta</taxon>
        <taxon>Magnoliopsida</taxon>
        <taxon>eudicotyledons</taxon>
        <taxon>Gunneridae</taxon>
        <taxon>Pentapetalae</taxon>
        <taxon>asterids</taxon>
        <taxon>lamiids</taxon>
        <taxon>Solanales</taxon>
        <taxon>Solanaceae</taxon>
        <taxon>Solanoideae</taxon>
        <taxon>Datureae</taxon>
        <taxon>Datura</taxon>
    </lineage>
</organism>
<dbReference type="EMBL" id="JACEIK010002915">
    <property type="protein sequence ID" value="MCD9639451.1"/>
    <property type="molecule type" value="Genomic_DNA"/>
</dbReference>
<keyword evidence="2" id="KW-1185">Reference proteome</keyword>
<sequence length="89" mass="10298">MWLQGSCNTPDPELTAYSRRIEVLVLGRVMEEVMTYHTFDNRVDVLQSDDRSYLSRQGLVPTTYGRWRVMVETMKRQTGDIPSSRPSDA</sequence>
<comment type="caution">
    <text evidence="1">The sequence shown here is derived from an EMBL/GenBank/DDBJ whole genome shotgun (WGS) entry which is preliminary data.</text>
</comment>
<evidence type="ECO:0000313" key="2">
    <source>
        <dbReference type="Proteomes" id="UP000823775"/>
    </source>
</evidence>
<dbReference type="Proteomes" id="UP000823775">
    <property type="component" value="Unassembled WGS sequence"/>
</dbReference>
<proteinExistence type="predicted"/>
<evidence type="ECO:0000313" key="1">
    <source>
        <dbReference type="EMBL" id="MCD9639451.1"/>
    </source>
</evidence>
<protein>
    <submittedName>
        <fullName evidence="1">Uncharacterized protein</fullName>
    </submittedName>
</protein>
<accession>A0ABS8UZF5</accession>
<gene>
    <name evidence="1" type="ORF">HAX54_024003</name>
</gene>